<dbReference type="EMBL" id="JAZHXJ010000938">
    <property type="protein sequence ID" value="KAL1848148.1"/>
    <property type="molecule type" value="Genomic_DNA"/>
</dbReference>
<keyword evidence="2" id="KW-1185">Reference proteome</keyword>
<evidence type="ECO:0000313" key="1">
    <source>
        <dbReference type="EMBL" id="KAL1848148.1"/>
    </source>
</evidence>
<accession>A0ABR3VYD1</accession>
<proteinExistence type="predicted"/>
<evidence type="ECO:0000313" key="2">
    <source>
        <dbReference type="Proteomes" id="UP001586593"/>
    </source>
</evidence>
<reference evidence="1 2" key="1">
    <citation type="journal article" date="2024" name="Commun. Biol.">
        <title>Comparative genomic analysis of thermophilic fungi reveals convergent evolutionary adaptations and gene losses.</title>
        <authorList>
            <person name="Steindorff A.S."/>
            <person name="Aguilar-Pontes M.V."/>
            <person name="Robinson A.J."/>
            <person name="Andreopoulos B."/>
            <person name="LaButti K."/>
            <person name="Kuo A."/>
            <person name="Mondo S."/>
            <person name="Riley R."/>
            <person name="Otillar R."/>
            <person name="Haridas S."/>
            <person name="Lipzen A."/>
            <person name="Grimwood J."/>
            <person name="Schmutz J."/>
            <person name="Clum A."/>
            <person name="Reid I.D."/>
            <person name="Moisan M.C."/>
            <person name="Butler G."/>
            <person name="Nguyen T.T.M."/>
            <person name="Dewar K."/>
            <person name="Conant G."/>
            <person name="Drula E."/>
            <person name="Henrissat B."/>
            <person name="Hansel C."/>
            <person name="Singer S."/>
            <person name="Hutchinson M.I."/>
            <person name="de Vries R.P."/>
            <person name="Natvig D.O."/>
            <person name="Powell A.J."/>
            <person name="Tsang A."/>
            <person name="Grigoriev I.V."/>
        </authorList>
    </citation>
    <scope>NUCLEOTIDE SEQUENCE [LARGE SCALE GENOMIC DNA]</scope>
    <source>
        <strain evidence="1 2">ATCC 24622</strain>
    </source>
</reference>
<dbReference type="Proteomes" id="UP001586593">
    <property type="component" value="Unassembled WGS sequence"/>
</dbReference>
<comment type="caution">
    <text evidence="1">The sequence shown here is derived from an EMBL/GenBank/DDBJ whole genome shotgun (WGS) entry which is preliminary data.</text>
</comment>
<name>A0ABR3VYD1_9PEZI</name>
<protein>
    <submittedName>
        <fullName evidence="1">Uncharacterized protein</fullName>
    </submittedName>
</protein>
<gene>
    <name evidence="1" type="ORF">VTK73DRAFT_10182</name>
</gene>
<sequence length="91" mass="10580">MRIPDRRGLAIFKVRAGLKLCRFFRTHTCRYGYLLGLAYPFLWTIHYCSAEWARCEPGQKSGLWDGPLARKTLPCIGLLFSVWESNLKILM</sequence>
<organism evidence="1 2">
    <name type="scientific">Phialemonium thermophilum</name>
    <dbReference type="NCBI Taxonomy" id="223376"/>
    <lineage>
        <taxon>Eukaryota</taxon>
        <taxon>Fungi</taxon>
        <taxon>Dikarya</taxon>
        <taxon>Ascomycota</taxon>
        <taxon>Pezizomycotina</taxon>
        <taxon>Sordariomycetes</taxon>
        <taxon>Sordariomycetidae</taxon>
        <taxon>Cephalothecales</taxon>
        <taxon>Cephalothecaceae</taxon>
        <taxon>Phialemonium</taxon>
    </lineage>
</organism>